<evidence type="ECO:0008006" key="4">
    <source>
        <dbReference type="Google" id="ProtNLM"/>
    </source>
</evidence>
<comment type="caution">
    <text evidence="2">The sequence shown here is derived from an EMBL/GenBank/DDBJ whole genome shotgun (WGS) entry which is preliminary data.</text>
</comment>
<dbReference type="EMBL" id="JBBMFC010000022">
    <property type="protein sequence ID" value="MEQ2579506.1"/>
    <property type="molecule type" value="Genomic_DNA"/>
</dbReference>
<organism evidence="2 3">
    <name type="scientific">Hominiventricola aquisgranensis</name>
    <dbReference type="NCBI Taxonomy" id="3133164"/>
    <lineage>
        <taxon>Bacteria</taxon>
        <taxon>Bacillati</taxon>
        <taxon>Bacillota</taxon>
        <taxon>Clostridia</taxon>
        <taxon>Lachnospirales</taxon>
        <taxon>Lachnospiraceae</taxon>
        <taxon>Hominiventricola</taxon>
    </lineage>
</organism>
<protein>
    <recommendedName>
        <fullName evidence="4">DUF2812 domain-containing protein</fullName>
    </recommendedName>
</protein>
<feature type="transmembrane region" description="Helical" evidence="1">
    <location>
        <begin position="130"/>
        <end position="154"/>
    </location>
</feature>
<evidence type="ECO:0000313" key="3">
    <source>
        <dbReference type="Proteomes" id="UP001470288"/>
    </source>
</evidence>
<proteinExistence type="predicted"/>
<accession>A0ABV1I3H0</accession>
<reference evidence="2 3" key="1">
    <citation type="submission" date="2024-03" db="EMBL/GenBank/DDBJ databases">
        <title>Human intestinal bacterial collection.</title>
        <authorList>
            <person name="Pauvert C."/>
            <person name="Hitch T.C.A."/>
            <person name="Clavel T."/>
        </authorList>
    </citation>
    <scope>NUCLEOTIDE SEQUENCE [LARGE SCALE GENOMIC DNA]</scope>
    <source>
        <strain evidence="2 3">CLA-AA-H78B</strain>
    </source>
</reference>
<feature type="transmembrane region" description="Helical" evidence="1">
    <location>
        <begin position="98"/>
        <end position="118"/>
    </location>
</feature>
<evidence type="ECO:0000256" key="1">
    <source>
        <dbReference type="SAM" id="Phobius"/>
    </source>
</evidence>
<dbReference type="RefSeq" id="WP_349144783.1">
    <property type="nucleotide sequence ID" value="NZ_JBBMFC010000022.1"/>
</dbReference>
<keyword evidence="1" id="KW-0472">Membrane</keyword>
<keyword evidence="1" id="KW-1133">Transmembrane helix</keyword>
<name>A0ABV1I3H0_9FIRM</name>
<sequence>MGMSIRQYKVKKEKIEKQNLSIEDFTWRFNHFVSNPKELKMTGFVGKIHGNMFWVKYYPEHVTIKNLFELYSPTIMQGKICRSANGICIEYYYDKDELVYALSYGAIGFILFMIYKLIKIGLGLDYSMIQSLIVSVICLIPFVTIPVLGIWLYMKPSKASQDKLKKALLEDMLGIYNSGEKASDEKSNT</sequence>
<gene>
    <name evidence="2" type="ORF">WMO62_11800</name>
</gene>
<keyword evidence="1" id="KW-0812">Transmembrane</keyword>
<evidence type="ECO:0000313" key="2">
    <source>
        <dbReference type="EMBL" id="MEQ2579506.1"/>
    </source>
</evidence>
<keyword evidence="3" id="KW-1185">Reference proteome</keyword>
<dbReference type="Proteomes" id="UP001470288">
    <property type="component" value="Unassembled WGS sequence"/>
</dbReference>